<name>A0AAW0LQ84_QUESU</name>
<dbReference type="InterPro" id="IPR036396">
    <property type="entry name" value="Cyt_P450_sf"/>
</dbReference>
<gene>
    <name evidence="9" type="ORF">CFP56_038849</name>
</gene>
<evidence type="ECO:0000313" key="9">
    <source>
        <dbReference type="EMBL" id="KAK7852501.1"/>
    </source>
</evidence>
<comment type="caution">
    <text evidence="9">The sequence shown here is derived from an EMBL/GenBank/DDBJ whole genome shotgun (WGS) entry which is preliminary data.</text>
</comment>
<dbReference type="SUPFAM" id="SSF48264">
    <property type="entry name" value="Cytochrome P450"/>
    <property type="match status" value="1"/>
</dbReference>
<keyword evidence="3" id="KW-0349">Heme</keyword>
<evidence type="ECO:0000256" key="1">
    <source>
        <dbReference type="ARBA" id="ARBA00001971"/>
    </source>
</evidence>
<feature type="transmembrane region" description="Helical" evidence="8">
    <location>
        <begin position="6"/>
        <end position="24"/>
    </location>
</feature>
<keyword evidence="4" id="KW-0479">Metal-binding</keyword>
<dbReference type="GO" id="GO:0005506">
    <property type="term" value="F:iron ion binding"/>
    <property type="evidence" value="ECO:0007669"/>
    <property type="project" value="InterPro"/>
</dbReference>
<comment type="cofactor">
    <cofactor evidence="1">
        <name>heme</name>
        <dbReference type="ChEBI" id="CHEBI:30413"/>
    </cofactor>
</comment>
<keyword evidence="6" id="KW-0408">Iron</keyword>
<keyword evidence="7" id="KW-0503">Monooxygenase</keyword>
<evidence type="ECO:0000256" key="7">
    <source>
        <dbReference type="ARBA" id="ARBA00023033"/>
    </source>
</evidence>
<dbReference type="Pfam" id="PF00067">
    <property type="entry name" value="p450"/>
    <property type="match status" value="1"/>
</dbReference>
<dbReference type="InterPro" id="IPR001128">
    <property type="entry name" value="Cyt_P450"/>
</dbReference>
<dbReference type="GO" id="GO:0004497">
    <property type="term" value="F:monooxygenase activity"/>
    <property type="evidence" value="ECO:0007669"/>
    <property type="project" value="UniProtKB-KW"/>
</dbReference>
<keyword evidence="8" id="KW-0812">Transmembrane</keyword>
<dbReference type="Gene3D" id="1.10.630.10">
    <property type="entry name" value="Cytochrome P450"/>
    <property type="match status" value="2"/>
</dbReference>
<evidence type="ECO:0000256" key="5">
    <source>
        <dbReference type="ARBA" id="ARBA00023002"/>
    </source>
</evidence>
<organism evidence="9 10">
    <name type="scientific">Quercus suber</name>
    <name type="common">Cork oak</name>
    <dbReference type="NCBI Taxonomy" id="58331"/>
    <lineage>
        <taxon>Eukaryota</taxon>
        <taxon>Viridiplantae</taxon>
        <taxon>Streptophyta</taxon>
        <taxon>Embryophyta</taxon>
        <taxon>Tracheophyta</taxon>
        <taxon>Spermatophyta</taxon>
        <taxon>Magnoliopsida</taxon>
        <taxon>eudicotyledons</taxon>
        <taxon>Gunneridae</taxon>
        <taxon>Pentapetalae</taxon>
        <taxon>rosids</taxon>
        <taxon>fabids</taxon>
        <taxon>Fagales</taxon>
        <taxon>Fagaceae</taxon>
        <taxon>Quercus</taxon>
    </lineage>
</organism>
<dbReference type="GO" id="GO:0020037">
    <property type="term" value="F:heme binding"/>
    <property type="evidence" value="ECO:0007669"/>
    <property type="project" value="InterPro"/>
</dbReference>
<keyword evidence="5" id="KW-0560">Oxidoreductase</keyword>
<accession>A0AAW0LQ84</accession>
<evidence type="ECO:0000313" key="10">
    <source>
        <dbReference type="Proteomes" id="UP000237347"/>
    </source>
</evidence>
<proteinExistence type="inferred from homology"/>
<dbReference type="PANTHER" id="PTHR24296">
    <property type="entry name" value="CYTOCHROME P450"/>
    <property type="match status" value="1"/>
</dbReference>
<protein>
    <submittedName>
        <fullName evidence="9">Alkane hydroxylase mah1</fullName>
    </submittedName>
</protein>
<evidence type="ECO:0000256" key="2">
    <source>
        <dbReference type="ARBA" id="ARBA00010617"/>
    </source>
</evidence>
<evidence type="ECO:0000256" key="6">
    <source>
        <dbReference type="ARBA" id="ARBA00023004"/>
    </source>
</evidence>
<evidence type="ECO:0000256" key="8">
    <source>
        <dbReference type="SAM" id="Phobius"/>
    </source>
</evidence>
<dbReference type="Proteomes" id="UP000237347">
    <property type="component" value="Unassembled WGS sequence"/>
</dbReference>
<sequence>MATLLLYPEILVAIFLCFLFLCHLRWNKSRTITNWPIVGMLPVLLQNASNVHEYLTWLLKQNGGTFKFKGPWFTNMTFMVTRDPINIHHMFSKNFSNYTKGPKFREIFDALGDGIFMALGIDPNCLSIEFPDVSHAKAFDQLEECLIYRHIVPESCWKLQRWLQIGSKKKLSNGWKILDQFIYKCISSRQEEQSQSRAPKTEVEKFNLLTATGEIVEEIGGTIKSDKFLRDTAINLTAAGKDEEIKEHLFDNGKSKDLNIDGLRKLVYLHGAICETLRLFPPIPFEHKFGVQYDILPSGHSIRPNTTILCSLYSMGRMESIWGEDLLGLQAREMDFREWRNSACTIFQVHSI</sequence>
<dbReference type="EMBL" id="PKMF04000075">
    <property type="protein sequence ID" value="KAK7852501.1"/>
    <property type="molecule type" value="Genomic_DNA"/>
</dbReference>
<comment type="similarity">
    <text evidence="2">Belongs to the cytochrome P450 family.</text>
</comment>
<dbReference type="AlphaFoldDB" id="A0AAW0LQ84"/>
<reference evidence="9 10" key="1">
    <citation type="journal article" date="2018" name="Sci. Data">
        <title>The draft genome sequence of cork oak.</title>
        <authorList>
            <person name="Ramos A.M."/>
            <person name="Usie A."/>
            <person name="Barbosa P."/>
            <person name="Barros P.M."/>
            <person name="Capote T."/>
            <person name="Chaves I."/>
            <person name="Simoes F."/>
            <person name="Abreu I."/>
            <person name="Carrasquinho I."/>
            <person name="Faro C."/>
            <person name="Guimaraes J.B."/>
            <person name="Mendonca D."/>
            <person name="Nobrega F."/>
            <person name="Rodrigues L."/>
            <person name="Saibo N.J.M."/>
            <person name="Varela M.C."/>
            <person name="Egas C."/>
            <person name="Matos J."/>
            <person name="Miguel C.M."/>
            <person name="Oliveira M.M."/>
            <person name="Ricardo C.P."/>
            <person name="Goncalves S."/>
        </authorList>
    </citation>
    <scope>NUCLEOTIDE SEQUENCE [LARGE SCALE GENOMIC DNA]</scope>
    <source>
        <strain evidence="10">cv. HL8</strain>
    </source>
</reference>
<dbReference type="GO" id="GO:0016705">
    <property type="term" value="F:oxidoreductase activity, acting on paired donors, with incorporation or reduction of molecular oxygen"/>
    <property type="evidence" value="ECO:0007669"/>
    <property type="project" value="InterPro"/>
</dbReference>
<keyword evidence="8" id="KW-1133">Transmembrane helix</keyword>
<keyword evidence="8" id="KW-0472">Membrane</keyword>
<evidence type="ECO:0000256" key="4">
    <source>
        <dbReference type="ARBA" id="ARBA00022723"/>
    </source>
</evidence>
<keyword evidence="10" id="KW-1185">Reference proteome</keyword>
<evidence type="ECO:0000256" key="3">
    <source>
        <dbReference type="ARBA" id="ARBA00022617"/>
    </source>
</evidence>